<evidence type="ECO:0000313" key="1">
    <source>
        <dbReference type="EMBL" id="SIQ46423.1"/>
    </source>
</evidence>
<protein>
    <submittedName>
        <fullName evidence="1">Uncharacterized protein</fullName>
    </submittedName>
</protein>
<proteinExistence type="predicted"/>
<evidence type="ECO:0000313" key="2">
    <source>
        <dbReference type="Proteomes" id="UP000186819"/>
    </source>
</evidence>
<sequence>MPVYRMPFGRSQRIAAFPAAVRRGVPVTRRPAANGVGRK</sequence>
<dbReference type="Proteomes" id="UP000186819">
    <property type="component" value="Unassembled WGS sequence"/>
</dbReference>
<organism evidence="1 2">
    <name type="scientific">Aromatoleum tolulyticum</name>
    <dbReference type="NCBI Taxonomy" id="34027"/>
    <lineage>
        <taxon>Bacteria</taxon>
        <taxon>Pseudomonadati</taxon>
        <taxon>Pseudomonadota</taxon>
        <taxon>Betaproteobacteria</taxon>
        <taxon>Rhodocyclales</taxon>
        <taxon>Rhodocyclaceae</taxon>
        <taxon>Aromatoleum</taxon>
    </lineage>
</organism>
<reference evidence="2" key="1">
    <citation type="submission" date="2017-01" db="EMBL/GenBank/DDBJ databases">
        <authorList>
            <person name="Varghese N."/>
            <person name="Submissions S."/>
        </authorList>
    </citation>
    <scope>NUCLEOTIDE SEQUENCE [LARGE SCALE GENOMIC DNA]</scope>
    <source>
        <strain evidence="2">ATCC 51758</strain>
    </source>
</reference>
<dbReference type="AlphaFoldDB" id="A0A1N6SZB1"/>
<name>A0A1N6SZB1_9RHOO</name>
<dbReference type="EMBL" id="FTMD01000004">
    <property type="protein sequence ID" value="SIQ46423.1"/>
    <property type="molecule type" value="Genomic_DNA"/>
</dbReference>
<keyword evidence="2" id="KW-1185">Reference proteome</keyword>
<accession>A0A1N6SZB1</accession>
<gene>
    <name evidence="1" type="ORF">SAMN05421829_104270</name>
</gene>